<name>A0AAE1MQL2_9FABA</name>
<dbReference type="FunFam" id="3.30.530.20:FF:000064">
    <property type="entry name" value="Lachrymatory-factor synthase"/>
    <property type="match status" value="1"/>
</dbReference>
<evidence type="ECO:0000313" key="2">
    <source>
        <dbReference type="Proteomes" id="UP001293593"/>
    </source>
</evidence>
<dbReference type="SUPFAM" id="SSF55961">
    <property type="entry name" value="Bet v1-like"/>
    <property type="match status" value="1"/>
</dbReference>
<reference evidence="1" key="1">
    <citation type="submission" date="2023-10" db="EMBL/GenBank/DDBJ databases">
        <title>Chromosome-level genome of the transformable northern wattle, Acacia crassicarpa.</title>
        <authorList>
            <person name="Massaro I."/>
            <person name="Sinha N.R."/>
            <person name="Poethig S."/>
            <person name="Leichty A.R."/>
        </authorList>
    </citation>
    <scope>NUCLEOTIDE SEQUENCE</scope>
    <source>
        <strain evidence="1">Acra3RX</strain>
        <tissue evidence="1">Leaf</tissue>
    </source>
</reference>
<dbReference type="EMBL" id="JAWXYG010000004">
    <property type="protein sequence ID" value="KAK4274254.1"/>
    <property type="molecule type" value="Genomic_DNA"/>
</dbReference>
<dbReference type="Pfam" id="PF10604">
    <property type="entry name" value="Polyketide_cyc2"/>
    <property type="match status" value="1"/>
</dbReference>
<dbReference type="PANTHER" id="PTHR33789">
    <property type="entry name" value="LACHRYMATORY-FACTOR SYNTHASE"/>
    <property type="match status" value="1"/>
</dbReference>
<proteinExistence type="predicted"/>
<dbReference type="Gene3D" id="3.30.530.20">
    <property type="match status" value="1"/>
</dbReference>
<protein>
    <recommendedName>
        <fullName evidence="3">Lachrymatory-factor synthase</fullName>
    </recommendedName>
</protein>
<accession>A0AAE1MQL2</accession>
<dbReference type="Proteomes" id="UP001293593">
    <property type="component" value="Unassembled WGS sequence"/>
</dbReference>
<dbReference type="InterPro" id="IPR053249">
    <property type="entry name" value="LFS"/>
</dbReference>
<dbReference type="InterPro" id="IPR023393">
    <property type="entry name" value="START-like_dom_sf"/>
</dbReference>
<evidence type="ECO:0008006" key="3">
    <source>
        <dbReference type="Google" id="ProtNLM"/>
    </source>
</evidence>
<sequence length="172" mass="19456">MEKDPKETWEGKVSATLRNASAKQTWELVKDFFNLHKWFHPLDTCYGIHGSNGEPGCIRFCSGFSIPSDGADQRVSWSKERLLAIDHEERTLVYEIVDSNIGFNSYRATMKVSPMVADDPDGSLIEWHFSLDPIDGWVLQDLIAKYYIGLQRVAAKMNHHINTANSPNASVL</sequence>
<organism evidence="1 2">
    <name type="scientific">Acacia crassicarpa</name>
    <name type="common">northern wattle</name>
    <dbReference type="NCBI Taxonomy" id="499986"/>
    <lineage>
        <taxon>Eukaryota</taxon>
        <taxon>Viridiplantae</taxon>
        <taxon>Streptophyta</taxon>
        <taxon>Embryophyta</taxon>
        <taxon>Tracheophyta</taxon>
        <taxon>Spermatophyta</taxon>
        <taxon>Magnoliopsida</taxon>
        <taxon>eudicotyledons</taxon>
        <taxon>Gunneridae</taxon>
        <taxon>Pentapetalae</taxon>
        <taxon>rosids</taxon>
        <taxon>fabids</taxon>
        <taxon>Fabales</taxon>
        <taxon>Fabaceae</taxon>
        <taxon>Caesalpinioideae</taxon>
        <taxon>mimosoid clade</taxon>
        <taxon>Acacieae</taxon>
        <taxon>Acacia</taxon>
    </lineage>
</organism>
<keyword evidence="2" id="KW-1185">Reference proteome</keyword>
<comment type="caution">
    <text evidence="1">The sequence shown here is derived from an EMBL/GenBank/DDBJ whole genome shotgun (WGS) entry which is preliminary data.</text>
</comment>
<dbReference type="AlphaFoldDB" id="A0AAE1MQL2"/>
<gene>
    <name evidence="1" type="ORF">QN277_017505</name>
</gene>
<dbReference type="CDD" id="cd07821">
    <property type="entry name" value="PYR_PYL_RCAR_like"/>
    <property type="match status" value="1"/>
</dbReference>
<evidence type="ECO:0000313" key="1">
    <source>
        <dbReference type="EMBL" id="KAK4274254.1"/>
    </source>
</evidence>
<dbReference type="PANTHER" id="PTHR33789:SF15">
    <property type="entry name" value="LACHRYMATORY-FACTOR SYNTHASE"/>
    <property type="match status" value="1"/>
</dbReference>
<dbReference type="GO" id="GO:0004864">
    <property type="term" value="F:protein phosphatase inhibitor activity"/>
    <property type="evidence" value="ECO:0007669"/>
    <property type="project" value="UniProtKB-ARBA"/>
</dbReference>
<dbReference type="InterPro" id="IPR019587">
    <property type="entry name" value="Polyketide_cyclase/dehydratase"/>
</dbReference>